<dbReference type="InParanoid" id="A0A194XSV1"/>
<keyword evidence="3" id="KW-1185">Reference proteome</keyword>
<proteinExistence type="predicted"/>
<evidence type="ECO:0000256" key="1">
    <source>
        <dbReference type="SAM" id="MobiDB-lite"/>
    </source>
</evidence>
<dbReference type="EMBL" id="KQ947406">
    <property type="protein sequence ID" value="KUJ22807.1"/>
    <property type="molecule type" value="Genomic_DNA"/>
</dbReference>
<organism evidence="2 3">
    <name type="scientific">Mollisia scopiformis</name>
    <name type="common">Conifer needle endophyte fungus</name>
    <name type="synonym">Phialocephala scopiformis</name>
    <dbReference type="NCBI Taxonomy" id="149040"/>
    <lineage>
        <taxon>Eukaryota</taxon>
        <taxon>Fungi</taxon>
        <taxon>Dikarya</taxon>
        <taxon>Ascomycota</taxon>
        <taxon>Pezizomycotina</taxon>
        <taxon>Leotiomycetes</taxon>
        <taxon>Helotiales</taxon>
        <taxon>Mollisiaceae</taxon>
        <taxon>Mollisia</taxon>
    </lineage>
</organism>
<evidence type="ECO:0000313" key="2">
    <source>
        <dbReference type="EMBL" id="KUJ22807.1"/>
    </source>
</evidence>
<protein>
    <submittedName>
        <fullName evidence="2">Uncharacterized protein</fullName>
    </submittedName>
</protein>
<dbReference type="GeneID" id="28816357"/>
<feature type="compositionally biased region" description="Basic residues" evidence="1">
    <location>
        <begin position="147"/>
        <end position="163"/>
    </location>
</feature>
<accession>A0A194XSV1</accession>
<dbReference type="AlphaFoldDB" id="A0A194XSV1"/>
<dbReference type="RefSeq" id="XP_018077162.1">
    <property type="nucleotide sequence ID" value="XM_018206631.1"/>
</dbReference>
<evidence type="ECO:0000313" key="3">
    <source>
        <dbReference type="Proteomes" id="UP000070700"/>
    </source>
</evidence>
<gene>
    <name evidence="2" type="ORF">LY89DRAFT_310975</name>
</gene>
<name>A0A194XSV1_MOLSC</name>
<reference evidence="2 3" key="1">
    <citation type="submission" date="2015-10" db="EMBL/GenBank/DDBJ databases">
        <title>Full genome of DAOMC 229536 Phialocephala scopiformis, a fungal endophyte of spruce producing the potent anti-insectan compound rugulosin.</title>
        <authorList>
            <consortium name="DOE Joint Genome Institute"/>
            <person name="Walker A.K."/>
            <person name="Frasz S.L."/>
            <person name="Seifert K.A."/>
            <person name="Miller J.D."/>
            <person name="Mondo S.J."/>
            <person name="Labutti K."/>
            <person name="Lipzen A."/>
            <person name="Dockter R."/>
            <person name="Kennedy M."/>
            <person name="Grigoriev I.V."/>
            <person name="Spatafora J.W."/>
        </authorList>
    </citation>
    <scope>NUCLEOTIDE SEQUENCE [LARGE SCALE GENOMIC DNA]</scope>
    <source>
        <strain evidence="2 3">CBS 120377</strain>
    </source>
</reference>
<dbReference type="KEGG" id="psco:LY89DRAFT_310975"/>
<dbReference type="Proteomes" id="UP000070700">
    <property type="component" value="Unassembled WGS sequence"/>
</dbReference>
<sequence length="173" mass="19436">MLSLWRSHPPWRMSRIAISGASRRTFSGEGRLILGWQASPGISRLLAVFPPEIPLLIPTDQKQKLRTRPSIWGIQERQQLHSHRNINPRLASPRLPGLSFHFALPMFSVTPISTKINKLQTRLSKSPGRSKINSVGLKNGQTTPQGGRKRPPNKQGPRNRKCCPTRLATKFGL</sequence>
<feature type="region of interest" description="Disordered" evidence="1">
    <location>
        <begin position="120"/>
        <end position="173"/>
    </location>
</feature>